<evidence type="ECO:0000256" key="3">
    <source>
        <dbReference type="ARBA" id="ARBA00022598"/>
    </source>
</evidence>
<protein>
    <recommendedName>
        <fullName evidence="2">asparagine synthase (glutamine-hydrolyzing)</fullName>
        <ecNumber evidence="2">6.3.5.4</ecNumber>
    </recommendedName>
</protein>
<dbReference type="SUPFAM" id="SSF56235">
    <property type="entry name" value="N-terminal nucleophile aminohydrolases (Ntn hydrolases)"/>
    <property type="match status" value="1"/>
</dbReference>
<dbReference type="InterPro" id="IPR050795">
    <property type="entry name" value="Asn_Synthetase"/>
</dbReference>
<dbReference type="InterPro" id="IPR006426">
    <property type="entry name" value="Asn_synth_AEB"/>
</dbReference>
<dbReference type="RefSeq" id="WP_209468220.1">
    <property type="nucleotide sequence ID" value="NZ_JAGGLG010000049.1"/>
</dbReference>
<comment type="catalytic activity">
    <reaction evidence="10">
        <text>L-aspartate + L-glutamine + ATP + H2O = L-asparagine + L-glutamate + AMP + diphosphate + H(+)</text>
        <dbReference type="Rhea" id="RHEA:12228"/>
        <dbReference type="ChEBI" id="CHEBI:15377"/>
        <dbReference type="ChEBI" id="CHEBI:15378"/>
        <dbReference type="ChEBI" id="CHEBI:29985"/>
        <dbReference type="ChEBI" id="CHEBI:29991"/>
        <dbReference type="ChEBI" id="CHEBI:30616"/>
        <dbReference type="ChEBI" id="CHEBI:33019"/>
        <dbReference type="ChEBI" id="CHEBI:58048"/>
        <dbReference type="ChEBI" id="CHEBI:58359"/>
        <dbReference type="ChEBI" id="CHEBI:456215"/>
        <dbReference type="EC" id="6.3.5.4"/>
    </reaction>
</comment>
<dbReference type="CDD" id="cd00712">
    <property type="entry name" value="AsnB"/>
    <property type="match status" value="1"/>
</dbReference>
<keyword evidence="13" id="KW-1185">Reference proteome</keyword>
<evidence type="ECO:0000256" key="10">
    <source>
        <dbReference type="ARBA" id="ARBA00048741"/>
    </source>
</evidence>
<evidence type="ECO:0000256" key="6">
    <source>
        <dbReference type="ARBA" id="ARBA00022840"/>
    </source>
</evidence>
<evidence type="ECO:0000256" key="2">
    <source>
        <dbReference type="ARBA" id="ARBA00012737"/>
    </source>
</evidence>
<reference evidence="12 13" key="1">
    <citation type="submission" date="2021-03" db="EMBL/GenBank/DDBJ databases">
        <title>Genomic Encyclopedia of Type Strains, Phase IV (KMG-IV): sequencing the most valuable type-strain genomes for metagenomic binning, comparative biology and taxonomic classification.</title>
        <authorList>
            <person name="Goeker M."/>
        </authorList>
    </citation>
    <scope>NUCLEOTIDE SEQUENCE [LARGE SCALE GENOMIC DNA]</scope>
    <source>
        <strain evidence="12 13">DSM 27138</strain>
    </source>
</reference>
<dbReference type="SUPFAM" id="SSF52402">
    <property type="entry name" value="Adenine nucleotide alpha hydrolases-like"/>
    <property type="match status" value="1"/>
</dbReference>
<evidence type="ECO:0000256" key="1">
    <source>
        <dbReference type="ARBA" id="ARBA00005752"/>
    </source>
</evidence>
<dbReference type="GO" id="GO:0004066">
    <property type="term" value="F:asparagine synthase (glutamine-hydrolyzing) activity"/>
    <property type="evidence" value="ECO:0007669"/>
    <property type="project" value="UniProtKB-EC"/>
</dbReference>
<evidence type="ECO:0000256" key="9">
    <source>
        <dbReference type="ARBA" id="ARBA00029440"/>
    </source>
</evidence>
<evidence type="ECO:0000256" key="5">
    <source>
        <dbReference type="ARBA" id="ARBA00022741"/>
    </source>
</evidence>
<evidence type="ECO:0000256" key="7">
    <source>
        <dbReference type="ARBA" id="ARBA00022888"/>
    </source>
</evidence>
<dbReference type="Pfam" id="PF00733">
    <property type="entry name" value="Asn_synthase"/>
    <property type="match status" value="2"/>
</dbReference>
<dbReference type="InterPro" id="IPR001962">
    <property type="entry name" value="Asn_synthase"/>
</dbReference>
<dbReference type="PANTHER" id="PTHR11772:SF2">
    <property type="entry name" value="ASPARAGINE SYNTHETASE [GLUTAMINE-HYDROLYZING]"/>
    <property type="match status" value="1"/>
</dbReference>
<keyword evidence="8" id="KW-0315">Glutamine amidotransferase</keyword>
<dbReference type="CDD" id="cd01991">
    <property type="entry name" value="Asn_synthase_B_C"/>
    <property type="match status" value="1"/>
</dbReference>
<keyword evidence="7" id="KW-0061">Asparagine biosynthesis</keyword>
<evidence type="ECO:0000259" key="11">
    <source>
        <dbReference type="PROSITE" id="PS51278"/>
    </source>
</evidence>
<evidence type="ECO:0000313" key="12">
    <source>
        <dbReference type="EMBL" id="MBP2020122.1"/>
    </source>
</evidence>
<keyword evidence="3 12" id="KW-0436">Ligase</keyword>
<accession>A0ABS4JX62</accession>
<dbReference type="InterPro" id="IPR014729">
    <property type="entry name" value="Rossmann-like_a/b/a_fold"/>
</dbReference>
<dbReference type="InterPro" id="IPR033738">
    <property type="entry name" value="AsnB_N"/>
</dbReference>
<dbReference type="EC" id="6.3.5.4" evidence="2"/>
<name>A0ABS4JX62_9FIRM</name>
<dbReference type="NCBIfam" id="TIGR01536">
    <property type="entry name" value="asn_synth_AEB"/>
    <property type="match status" value="1"/>
</dbReference>
<evidence type="ECO:0000256" key="4">
    <source>
        <dbReference type="ARBA" id="ARBA00022605"/>
    </source>
</evidence>
<comment type="pathway">
    <text evidence="9">Amino-acid biosynthesis.</text>
</comment>
<dbReference type="PIRSF" id="PIRSF001589">
    <property type="entry name" value="Asn_synthetase_glu-h"/>
    <property type="match status" value="1"/>
</dbReference>
<dbReference type="PANTHER" id="PTHR11772">
    <property type="entry name" value="ASPARAGINE SYNTHETASE"/>
    <property type="match status" value="1"/>
</dbReference>
<dbReference type="Gene3D" id="3.60.20.10">
    <property type="entry name" value="Glutamine Phosphoribosylpyrophosphate, subunit 1, domain 1"/>
    <property type="match status" value="1"/>
</dbReference>
<comment type="caution">
    <text evidence="12">The sequence shown here is derived from an EMBL/GenBank/DDBJ whole genome shotgun (WGS) entry which is preliminary data.</text>
</comment>
<dbReference type="PROSITE" id="PS51278">
    <property type="entry name" value="GATASE_TYPE_2"/>
    <property type="match status" value="1"/>
</dbReference>
<sequence>MCGIAGIAGRADHARIGRMLDALAHRGPDGRRVWTTDGFGLGHARLAVVDVGGGGQPLANEDGSLWLAMDGEIYNHRALRQELAGRHTFRTQSDAEVVLHLYEEYGPECVERLDGHFAVAVWSAEEGLFLARDALGVKPLYWGEDAEGNLLFASEIRALIDEVAQVREFPPGHRWLAGGPMVAWDRIPRPTGEWAEAAAVADALDRTLDAAVRKRLVADVPVGCFLSGGLDSSLVAALARQRLEGELHTFAVGLEGSTDLKVARQVAAYLGTIHHERVLTEGEIVEALPRVIDALESCDPALVRGSIATYFASELAAEHVKVVLSGEGADELFAGYHYLSDFDGDERGLAEELYAITAALHNTGLQRVDRMTTAHGLQARAPFLDREMLDLAARTAPALKRRDGEGKWILRTVAERYLPRSVVWRTKEKFAIGTGVGPALERYAALAVSDTELERERSPRGQPFASKEEYLYWSLFRERYGRDDVLELMGRSRSLNPGQRWVGAL</sequence>
<proteinExistence type="inferred from homology"/>
<comment type="similarity">
    <text evidence="1">Belongs to the asparagine synthetase family.</text>
</comment>
<organism evidence="12 13">
    <name type="scientific">Symbiobacterium terraclitae</name>
    <dbReference type="NCBI Taxonomy" id="557451"/>
    <lineage>
        <taxon>Bacteria</taxon>
        <taxon>Bacillati</taxon>
        <taxon>Bacillota</taxon>
        <taxon>Clostridia</taxon>
        <taxon>Eubacteriales</taxon>
        <taxon>Symbiobacteriaceae</taxon>
        <taxon>Symbiobacterium</taxon>
    </lineage>
</organism>
<dbReference type="Proteomes" id="UP001519289">
    <property type="component" value="Unassembled WGS sequence"/>
</dbReference>
<dbReference type="Gene3D" id="3.40.50.620">
    <property type="entry name" value="HUPs"/>
    <property type="match status" value="1"/>
</dbReference>
<dbReference type="InterPro" id="IPR017932">
    <property type="entry name" value="GATase_2_dom"/>
</dbReference>
<keyword evidence="5" id="KW-0547">Nucleotide-binding</keyword>
<dbReference type="NCBIfam" id="NF006949">
    <property type="entry name" value="PRK09431.1"/>
    <property type="match status" value="1"/>
</dbReference>
<dbReference type="EMBL" id="JAGGLG010000049">
    <property type="protein sequence ID" value="MBP2020122.1"/>
    <property type="molecule type" value="Genomic_DNA"/>
</dbReference>
<dbReference type="InterPro" id="IPR029055">
    <property type="entry name" value="Ntn_hydrolases_N"/>
</dbReference>
<keyword evidence="6" id="KW-0067">ATP-binding</keyword>
<feature type="domain" description="Glutamine amidotransferase type-2" evidence="11">
    <location>
        <begin position="2"/>
        <end position="180"/>
    </location>
</feature>
<keyword evidence="4" id="KW-0028">Amino-acid biosynthesis</keyword>
<evidence type="ECO:0000313" key="13">
    <source>
        <dbReference type="Proteomes" id="UP001519289"/>
    </source>
</evidence>
<dbReference type="Pfam" id="PF13537">
    <property type="entry name" value="GATase_7"/>
    <property type="match status" value="1"/>
</dbReference>
<gene>
    <name evidence="12" type="ORF">J2Z79_003576</name>
</gene>
<evidence type="ECO:0000256" key="8">
    <source>
        <dbReference type="ARBA" id="ARBA00022962"/>
    </source>
</evidence>